<organism evidence="2 3">
    <name type="scientific">Didymella exigua CBS 183.55</name>
    <dbReference type="NCBI Taxonomy" id="1150837"/>
    <lineage>
        <taxon>Eukaryota</taxon>
        <taxon>Fungi</taxon>
        <taxon>Dikarya</taxon>
        <taxon>Ascomycota</taxon>
        <taxon>Pezizomycotina</taxon>
        <taxon>Dothideomycetes</taxon>
        <taxon>Pleosporomycetidae</taxon>
        <taxon>Pleosporales</taxon>
        <taxon>Pleosporineae</taxon>
        <taxon>Didymellaceae</taxon>
        <taxon>Didymella</taxon>
    </lineage>
</organism>
<dbReference type="OrthoDB" id="3795340at2759"/>
<name>A0A6A5R428_9PLEO</name>
<keyword evidence="1" id="KW-0472">Membrane</keyword>
<evidence type="ECO:0008006" key="4">
    <source>
        <dbReference type="Google" id="ProtNLM"/>
    </source>
</evidence>
<feature type="transmembrane region" description="Helical" evidence="1">
    <location>
        <begin position="312"/>
        <end position="335"/>
    </location>
</feature>
<keyword evidence="3" id="KW-1185">Reference proteome</keyword>
<evidence type="ECO:0000313" key="2">
    <source>
        <dbReference type="EMBL" id="KAF1922422.1"/>
    </source>
</evidence>
<dbReference type="GO" id="GO:0003676">
    <property type="term" value="F:nucleic acid binding"/>
    <property type="evidence" value="ECO:0007669"/>
    <property type="project" value="InterPro"/>
</dbReference>
<dbReference type="Gene3D" id="3.30.420.10">
    <property type="entry name" value="Ribonuclease H-like superfamily/Ribonuclease H"/>
    <property type="match status" value="1"/>
</dbReference>
<dbReference type="GeneID" id="54355060"/>
<reference evidence="2" key="1">
    <citation type="journal article" date="2020" name="Stud. Mycol.">
        <title>101 Dothideomycetes genomes: a test case for predicting lifestyles and emergence of pathogens.</title>
        <authorList>
            <person name="Haridas S."/>
            <person name="Albert R."/>
            <person name="Binder M."/>
            <person name="Bloem J."/>
            <person name="Labutti K."/>
            <person name="Salamov A."/>
            <person name="Andreopoulos B."/>
            <person name="Baker S."/>
            <person name="Barry K."/>
            <person name="Bills G."/>
            <person name="Bluhm B."/>
            <person name="Cannon C."/>
            <person name="Castanera R."/>
            <person name="Culley D."/>
            <person name="Daum C."/>
            <person name="Ezra D."/>
            <person name="Gonzalez J."/>
            <person name="Henrissat B."/>
            <person name="Kuo A."/>
            <person name="Liang C."/>
            <person name="Lipzen A."/>
            <person name="Lutzoni F."/>
            <person name="Magnuson J."/>
            <person name="Mondo S."/>
            <person name="Nolan M."/>
            <person name="Ohm R."/>
            <person name="Pangilinan J."/>
            <person name="Park H.-J."/>
            <person name="Ramirez L."/>
            <person name="Alfaro M."/>
            <person name="Sun H."/>
            <person name="Tritt A."/>
            <person name="Yoshinaga Y."/>
            <person name="Zwiers L.-H."/>
            <person name="Turgeon B."/>
            <person name="Goodwin S."/>
            <person name="Spatafora J."/>
            <person name="Crous P."/>
            <person name="Grigoriev I."/>
        </authorList>
    </citation>
    <scope>NUCLEOTIDE SEQUENCE</scope>
    <source>
        <strain evidence="2">CBS 183.55</strain>
    </source>
</reference>
<dbReference type="AlphaFoldDB" id="A0A6A5R428"/>
<keyword evidence="1" id="KW-0812">Transmembrane</keyword>
<dbReference type="Proteomes" id="UP000800082">
    <property type="component" value="Unassembled WGS sequence"/>
</dbReference>
<dbReference type="InterPro" id="IPR036397">
    <property type="entry name" value="RNaseH_sf"/>
</dbReference>
<protein>
    <recommendedName>
        <fullName evidence="4">Transposase Tc1-like domain-containing protein</fullName>
    </recommendedName>
</protein>
<accession>A0A6A5R428</accession>
<sequence>MYKATRRKLMKKKGRAPTIKKTSRCELTAIERAFIAGACIAGSLSHNNCANLFPPSVASKSMITRTVQRVNEQATELNTTIINPCCYEFASTRGAPQLLDDEQRARVVELTIASQESQEKESWQAIKDGDFVNTGLPNFSVSLHENIMYNAGYARQRPGWKPPLNNEQKRERLEWALAHNPNKYEYGDSKGFDFTEVVFTDKTPARIGEERGMQRVWCRDGKQYDEGVKKDRNHRACCLQFYRAFRYNYKGPCYTYFKETAAQKQSAEEALAKENAQRKHNNNTLQGSARKALAVMRESVLITVTTLERSNMYPLSMTISVGGVIMGVLMGTGIARVHSRALPHGSIHSKGRDYAVYYYRMGLQLTNHE</sequence>
<gene>
    <name evidence="2" type="ORF">M421DRAFT_78223</name>
</gene>
<proteinExistence type="predicted"/>
<dbReference type="EMBL" id="ML979027">
    <property type="protein sequence ID" value="KAF1922422.1"/>
    <property type="molecule type" value="Genomic_DNA"/>
</dbReference>
<dbReference type="RefSeq" id="XP_033442675.1">
    <property type="nucleotide sequence ID" value="XM_033597393.1"/>
</dbReference>
<evidence type="ECO:0000313" key="3">
    <source>
        <dbReference type="Proteomes" id="UP000800082"/>
    </source>
</evidence>
<keyword evidence="1" id="KW-1133">Transmembrane helix</keyword>
<evidence type="ECO:0000256" key="1">
    <source>
        <dbReference type="SAM" id="Phobius"/>
    </source>
</evidence>